<feature type="region of interest" description="Disordered" evidence="1">
    <location>
        <begin position="174"/>
        <end position="315"/>
    </location>
</feature>
<reference evidence="3 4" key="1">
    <citation type="submission" date="2020-08" db="EMBL/GenBank/DDBJ databases">
        <authorList>
            <person name="Ramaprasad A."/>
        </authorList>
    </citation>
    <scope>NUCLEOTIDE SEQUENCE [LARGE SCALE GENOMIC DNA]</scope>
</reference>
<evidence type="ECO:0000313" key="4">
    <source>
        <dbReference type="Proteomes" id="UP000515697"/>
    </source>
</evidence>
<accession>A0A6V7SAW9</accession>
<keyword evidence="2" id="KW-0472">Membrane</keyword>
<dbReference type="AlphaFoldDB" id="A0A6V7SAW9"/>
<name>A0A6V7SAW9_PLAVN</name>
<gene>
    <name evidence="3" type="ORF">PVSEL_0100600</name>
</gene>
<dbReference type="VEuPathDB" id="PlasmoDB:PVPCR_0100300"/>
<dbReference type="EMBL" id="LR865422">
    <property type="protein sequence ID" value="CAD2095157.1"/>
    <property type="molecule type" value="Genomic_DNA"/>
</dbReference>
<keyword evidence="2" id="KW-0812">Transmembrane</keyword>
<organism evidence="3 4">
    <name type="scientific">Plasmodium vinckei</name>
    <dbReference type="NCBI Taxonomy" id="5860"/>
    <lineage>
        <taxon>Eukaryota</taxon>
        <taxon>Sar</taxon>
        <taxon>Alveolata</taxon>
        <taxon>Apicomplexa</taxon>
        <taxon>Aconoidasida</taxon>
        <taxon>Haemosporida</taxon>
        <taxon>Plasmodiidae</taxon>
        <taxon>Plasmodium</taxon>
        <taxon>Plasmodium (Vinckeia)</taxon>
    </lineage>
</organism>
<evidence type="ECO:0000256" key="2">
    <source>
        <dbReference type="SAM" id="Phobius"/>
    </source>
</evidence>
<feature type="compositionally biased region" description="Basic residues" evidence="1">
    <location>
        <begin position="296"/>
        <end position="308"/>
    </location>
</feature>
<feature type="compositionally biased region" description="Acidic residues" evidence="1">
    <location>
        <begin position="272"/>
        <end position="285"/>
    </location>
</feature>
<feature type="compositionally biased region" description="Polar residues" evidence="1">
    <location>
        <begin position="100"/>
        <end position="123"/>
    </location>
</feature>
<evidence type="ECO:0000313" key="3">
    <source>
        <dbReference type="EMBL" id="CAD2095157.1"/>
    </source>
</evidence>
<dbReference type="VEuPathDB" id="PlasmoDB:PVBDA_0100270"/>
<feature type="compositionally biased region" description="Acidic residues" evidence="1">
    <location>
        <begin position="224"/>
        <end position="244"/>
    </location>
</feature>
<dbReference type="Proteomes" id="UP000515697">
    <property type="component" value="Chromosome PVSEL_01"/>
</dbReference>
<keyword evidence="2" id="KW-1133">Transmembrane helix</keyword>
<feature type="compositionally biased region" description="Basic residues" evidence="1">
    <location>
        <begin position="252"/>
        <end position="267"/>
    </location>
</feature>
<protein>
    <submittedName>
        <fullName evidence="3">Uncharacterized protein</fullName>
    </submittedName>
</protein>
<evidence type="ECO:0000256" key="1">
    <source>
        <dbReference type="SAM" id="MobiDB-lite"/>
    </source>
</evidence>
<proteinExistence type="predicted"/>
<sequence>MAKTQTEKNNNSRRTANCSPVSGKLFLLSIILILPYIVNYAPNNENGYNASFSTNKDLKRFLAEPAEDLGLDFNTGSQVSLNTGSQVSLNTGSQVSLNTGSQVSLNTDSQSNLDTGSQVSLNNGPEDELEPNLEDNSAFDADDDEEIDIEDIAEHFAEDDEEYVVENIAEHAVEHNGEAGDEDNGEIDVSSDRDDDELSDPESCLASDSDDDDHFSDPPSSLESESESEPEFDNDNLELADESSMDLGARPKFFRKSKQNKNASRRSRYNDFDSDPEFDDDEDNLELAHAAPRGHEARHRVFRKSKHNHHEEDQFEEDDIEAERAMAEESLDQLFSNIDPAEIQNAFLSSIPFMPAIGGFGSLPNANALSNDENDPKKQAKIDAKVNTIDNMLGELIDDFNLTETIQENMGDIQDVAHQLQHDPRSVSAAKLVNVIASLASSLAQSCMDENGEIDPHKAEANAYLMKEKLDKIVEEANKPISDD</sequence>
<dbReference type="VEuPathDB" id="PlasmoDB:PVLDE_0100380"/>
<feature type="transmembrane region" description="Helical" evidence="2">
    <location>
        <begin position="21"/>
        <end position="38"/>
    </location>
</feature>
<dbReference type="VEuPathDB" id="PlasmoDB:PVSEL_0100600"/>
<dbReference type="VEuPathDB" id="PlasmoDB:PVVCY_0100210"/>
<feature type="region of interest" description="Disordered" evidence="1">
    <location>
        <begin position="100"/>
        <end position="141"/>
    </location>
</feature>